<proteinExistence type="predicted"/>
<keyword evidence="3" id="KW-1185">Reference proteome</keyword>
<evidence type="ECO:0000259" key="1">
    <source>
        <dbReference type="Pfam" id="PF00753"/>
    </source>
</evidence>
<dbReference type="InterPro" id="IPR052926">
    <property type="entry name" value="Metallo-beta-lactamase_dom"/>
</dbReference>
<dbReference type="SUPFAM" id="SSF56281">
    <property type="entry name" value="Metallo-hydrolase/oxidoreductase"/>
    <property type="match status" value="1"/>
</dbReference>
<dbReference type="CDD" id="cd07713">
    <property type="entry name" value="DHPS-like_MBL-fold"/>
    <property type="match status" value="1"/>
</dbReference>
<dbReference type="Gene3D" id="3.60.15.10">
    <property type="entry name" value="Ribonuclease Z/Hydroxyacylglutathione hydrolase-like"/>
    <property type="match status" value="1"/>
</dbReference>
<organism evidence="2 3">
    <name type="scientific">Denitrovibrio acetiphilus (strain DSM 12809 / NBRC 114555 / N2460)</name>
    <dbReference type="NCBI Taxonomy" id="522772"/>
    <lineage>
        <taxon>Bacteria</taxon>
        <taxon>Pseudomonadati</taxon>
        <taxon>Deferribacterota</taxon>
        <taxon>Deferribacteres</taxon>
        <taxon>Deferribacterales</taxon>
        <taxon>Geovibrionaceae</taxon>
        <taxon>Denitrovibrio</taxon>
    </lineage>
</organism>
<feature type="domain" description="Metallo-beta-lactamase" evidence="1">
    <location>
        <begin position="22"/>
        <end position="72"/>
    </location>
</feature>
<accession>D4H7A9</accession>
<dbReference type="GO" id="GO:0016740">
    <property type="term" value="F:transferase activity"/>
    <property type="evidence" value="ECO:0007669"/>
    <property type="project" value="TreeGrafter"/>
</dbReference>
<dbReference type="InParanoid" id="D4H7A9"/>
<dbReference type="PaxDb" id="522772-Dacet_1136"/>
<dbReference type="Proteomes" id="UP000002012">
    <property type="component" value="Chromosome"/>
</dbReference>
<dbReference type="HOGENOM" id="CLU_036012_0_0_0"/>
<dbReference type="EMBL" id="CP001968">
    <property type="protein sequence ID" value="ADD67908.1"/>
    <property type="molecule type" value="Genomic_DNA"/>
</dbReference>
<reference evidence="2 3" key="1">
    <citation type="journal article" date="2010" name="Stand. Genomic Sci.">
        <title>Complete genome sequence of Denitrovibrio acetiphilus type strain (N2460).</title>
        <authorList>
            <person name="Kiss H."/>
            <person name="Lang E."/>
            <person name="Lapidus A."/>
            <person name="Copeland A."/>
            <person name="Nolan M."/>
            <person name="Glavina Del Rio T."/>
            <person name="Chen F."/>
            <person name="Lucas S."/>
            <person name="Tice H."/>
            <person name="Cheng J.F."/>
            <person name="Han C."/>
            <person name="Goodwin L."/>
            <person name="Pitluck S."/>
            <person name="Liolios K."/>
            <person name="Pati A."/>
            <person name="Ivanova N."/>
            <person name="Mavromatis K."/>
            <person name="Chen A."/>
            <person name="Palaniappan K."/>
            <person name="Land M."/>
            <person name="Hauser L."/>
            <person name="Chang Y.J."/>
            <person name="Jeffries C.D."/>
            <person name="Detter J.C."/>
            <person name="Brettin T."/>
            <person name="Spring S."/>
            <person name="Rohde M."/>
            <person name="Goker M."/>
            <person name="Woyke T."/>
            <person name="Bristow J."/>
            <person name="Eisen J.A."/>
            <person name="Markowitz V."/>
            <person name="Hugenholtz P."/>
            <person name="Kyrpides N.C."/>
            <person name="Klenk H.P."/>
        </authorList>
    </citation>
    <scope>NUCLEOTIDE SEQUENCE [LARGE SCALE GENOMIC DNA]</scope>
    <source>
        <strain evidence="3">DSM 12809 / NBRC 114555 / N2460</strain>
    </source>
</reference>
<dbReference type="InterPro" id="IPR001279">
    <property type="entry name" value="Metallo-B-lactamas"/>
</dbReference>
<dbReference type="PANTHER" id="PTHR13754:SF13">
    <property type="entry name" value="METALLO-BETA-LACTAMASE SUPERFAMILY PROTEIN (AFU_ORTHOLOGUE AFUA_3G07630)"/>
    <property type="match status" value="1"/>
</dbReference>
<dbReference type="AlphaFoldDB" id="D4H7A9"/>
<dbReference type="STRING" id="522772.Dacet_1136"/>
<sequence>MKITIIVDNYVDTACLLAEHGFACLVEANGKKILFDTGQGEVLLKNMEHIGVEKDLDMIVFSHGHYDHTGGLCKNMHTLSGYTKEMFASEFIFDDHLKKGDRSEYSYIGIGATEEGIRDMYNLHLTSGLTEIADGIYLSGTIGRVEEFSADKLLYSCINDRYCKDMFRDEQYMVIKDGSGVHVITGCTHCGVVNLLADVRTKFPDEQILSLTGGLHMFRSTDEQISHIIEHLKREGINRIFTGHCTGLNAAFKMQKSLGETVTIAKVGMQFSL</sequence>
<dbReference type="RefSeq" id="WP_013010430.1">
    <property type="nucleotide sequence ID" value="NC_013943.1"/>
</dbReference>
<name>D4H7A9_DENA2</name>
<dbReference type="KEGG" id="dap:Dacet_1136"/>
<dbReference type="PANTHER" id="PTHR13754">
    <property type="entry name" value="METALLO-BETA-LACTAMASE SUPERFAMILY PROTEIN"/>
    <property type="match status" value="1"/>
</dbReference>
<evidence type="ECO:0000313" key="3">
    <source>
        <dbReference type="Proteomes" id="UP000002012"/>
    </source>
</evidence>
<evidence type="ECO:0000313" key="2">
    <source>
        <dbReference type="EMBL" id="ADD67908.1"/>
    </source>
</evidence>
<gene>
    <name evidence="2" type="ordered locus">Dacet_1136</name>
</gene>
<dbReference type="InterPro" id="IPR036866">
    <property type="entry name" value="RibonucZ/Hydroxyglut_hydro"/>
</dbReference>
<protein>
    <submittedName>
        <fullName evidence="2">Beta-lactamase domain protein</fullName>
    </submittedName>
</protein>
<dbReference type="eggNOG" id="COG1237">
    <property type="taxonomic scope" value="Bacteria"/>
</dbReference>
<dbReference type="Pfam" id="PF00753">
    <property type="entry name" value="Lactamase_B"/>
    <property type="match status" value="1"/>
</dbReference>
<dbReference type="InterPro" id="IPR041712">
    <property type="entry name" value="DHPS-like_MBL-fold"/>
</dbReference>